<evidence type="ECO:0000256" key="1">
    <source>
        <dbReference type="SAM" id="MobiDB-lite"/>
    </source>
</evidence>
<protein>
    <submittedName>
        <fullName evidence="2">Uncharacterized protein</fullName>
    </submittedName>
</protein>
<feature type="compositionally biased region" description="Basic and acidic residues" evidence="1">
    <location>
        <begin position="118"/>
        <end position="133"/>
    </location>
</feature>
<feature type="region of interest" description="Disordered" evidence="1">
    <location>
        <begin position="100"/>
        <end position="225"/>
    </location>
</feature>
<organism evidence="2">
    <name type="scientific">Vitrella brassicaformis</name>
    <dbReference type="NCBI Taxonomy" id="1169539"/>
    <lineage>
        <taxon>Eukaryota</taxon>
        <taxon>Sar</taxon>
        <taxon>Alveolata</taxon>
        <taxon>Colpodellida</taxon>
        <taxon>Vitrellaceae</taxon>
        <taxon>Vitrella</taxon>
    </lineage>
</organism>
<dbReference type="EMBL" id="HBGB01028512">
    <property type="protein sequence ID" value="CAD9061556.1"/>
    <property type="molecule type" value="Transcribed_RNA"/>
</dbReference>
<gene>
    <name evidence="2" type="ORF">VBRA1451_LOCUS16626</name>
</gene>
<name>A0A7S1K310_9ALVE</name>
<feature type="compositionally biased region" description="Basic and acidic residues" evidence="1">
    <location>
        <begin position="171"/>
        <end position="181"/>
    </location>
</feature>
<reference evidence="2" key="1">
    <citation type="submission" date="2021-01" db="EMBL/GenBank/DDBJ databases">
        <authorList>
            <person name="Corre E."/>
            <person name="Pelletier E."/>
            <person name="Niang G."/>
            <person name="Scheremetjew M."/>
            <person name="Finn R."/>
            <person name="Kale V."/>
            <person name="Holt S."/>
            <person name="Cochrane G."/>
            <person name="Meng A."/>
            <person name="Brown T."/>
            <person name="Cohen L."/>
        </authorList>
    </citation>
    <scope>NUCLEOTIDE SEQUENCE</scope>
    <source>
        <strain evidence="2">CCMP3346</strain>
    </source>
</reference>
<sequence>MHASCKVNRNHAFDTLTDIMSVTASAVPWEEDPLLTQARHQVKEENLARLVRRKSSRRKQTTALATKWKLTHIRISKTLKVKMWVPDDGGWTALRGLHQAQTMQERDPMIDSQENESANDKADKDNKDNKDNNTKTTRKQTDAVAARRPTRACRMIGQTTNYAELGEVDESEHASLEAHISEEEEETKPKPKKRAKVAKREASPQKPRRNRRHNNDGDGDLVFLP</sequence>
<evidence type="ECO:0000313" key="2">
    <source>
        <dbReference type="EMBL" id="CAD9061556.1"/>
    </source>
</evidence>
<proteinExistence type="predicted"/>
<accession>A0A7S1K310</accession>
<dbReference type="AlphaFoldDB" id="A0A7S1K310"/>